<evidence type="ECO:0000313" key="8">
    <source>
        <dbReference type="EMBL" id="KAK9825353.1"/>
    </source>
</evidence>
<sequence length="668" mass="72500">MERVGAIPNVYWGTMLMDELRLCPGFTALPPHPQVSGPSSYRLVRQDTALWRELHRGCLTGGHLNAALGFYEPACARKLGVPASFVGHQRLLAAYSNLLLPPHAVNKAQEHARPGAARAAPVQTGELADSAELRKRCLLLAAQGQHKGGNKSLCLPGGAALEPVEVKSTCPFQQRVRKSRKGHQTRVYVVADRGPLQQVPARCVPQLQLECLATGAPSALLCSRSATKGMTVFRIQRDEAYLHAMLRCVSRLHTQHVLPRREPPPNPWSAALRQLLRDFLHDRLYHPTEGYFSAHQPPVGIGRPLDLPSLSGEDAYRMEVRRQYDDLAVAWLTPSELFTPHYGQAVAAFLLAEHARTAATGASLHVKEIGGGTGRLAVDVLDHVCAAAPEVHARMRYTCVEISTRLAALQRATLDAAPAHSGLCTVECRDAADTGGWGAPAEEHTFVLAMEVLDNMPHDRVARNARSGAWLQTCVVDTCDGLREELEPLQDGLVGRCLRVGDWASGGKSLWHRLLDFAVGEPGARGGDEIMYLPTRTLALLDALSTALPSHTLLAADFDALPDTSLPGAYAPLVATTVGGSTRDHASYLLPRGSADVFFPTDFGMLARLYEAAARAAPTQLAGVNTQHMKTVEFMKRFANLPATTTQSGYNPLLRDFTNTSFFVGQRA</sequence>
<gene>
    <name evidence="8" type="ORF">WJX81_001851</name>
</gene>
<dbReference type="SUPFAM" id="SSF53335">
    <property type="entry name" value="S-adenosyl-L-methionine-dependent methyltransferases"/>
    <property type="match status" value="1"/>
</dbReference>
<dbReference type="PANTHER" id="PTHR12049">
    <property type="entry name" value="PROTEIN ARGININE METHYLTRANSFERASE NDUFAF7, MITOCHONDRIAL"/>
    <property type="match status" value="1"/>
</dbReference>
<comment type="subcellular location">
    <subcellularLocation>
        <location evidence="1">Mitochondrion</location>
    </subcellularLocation>
</comment>
<dbReference type="Gene3D" id="3.90.320.10">
    <property type="match status" value="1"/>
</dbReference>
<dbReference type="GO" id="GO:0005739">
    <property type="term" value="C:mitochondrion"/>
    <property type="evidence" value="ECO:0007669"/>
    <property type="project" value="UniProtKB-SubCell"/>
</dbReference>
<evidence type="ECO:0000256" key="6">
    <source>
        <dbReference type="ARBA" id="ARBA00023128"/>
    </source>
</evidence>
<keyword evidence="4" id="KW-0489">Methyltransferase</keyword>
<dbReference type="EMBL" id="JALJOU010000075">
    <property type="protein sequence ID" value="KAK9825353.1"/>
    <property type="molecule type" value="Genomic_DNA"/>
</dbReference>
<evidence type="ECO:0000256" key="5">
    <source>
        <dbReference type="ARBA" id="ARBA00022679"/>
    </source>
</evidence>
<evidence type="ECO:0000256" key="7">
    <source>
        <dbReference type="ARBA" id="ARBA00048612"/>
    </source>
</evidence>
<proteinExistence type="inferred from homology"/>
<evidence type="ECO:0000313" key="9">
    <source>
        <dbReference type="Proteomes" id="UP001445335"/>
    </source>
</evidence>
<evidence type="ECO:0000256" key="2">
    <source>
        <dbReference type="ARBA" id="ARBA00005891"/>
    </source>
</evidence>
<dbReference type="InterPro" id="IPR011604">
    <property type="entry name" value="PDDEXK-like_dom_sf"/>
</dbReference>
<dbReference type="AlphaFoldDB" id="A0AAW1QVL7"/>
<keyword evidence="5" id="KW-0808">Transferase</keyword>
<dbReference type="PANTHER" id="PTHR12049:SF5">
    <property type="entry name" value="PROTEIN ARGININE METHYLTRANSFERASE NDUFAF7 HOMOLOG, MITOCHONDRIAL"/>
    <property type="match status" value="1"/>
</dbReference>
<evidence type="ECO:0000256" key="1">
    <source>
        <dbReference type="ARBA" id="ARBA00004173"/>
    </source>
</evidence>
<evidence type="ECO:0000256" key="3">
    <source>
        <dbReference type="ARBA" id="ARBA00011935"/>
    </source>
</evidence>
<dbReference type="InterPro" id="IPR003788">
    <property type="entry name" value="NDUFAF7"/>
</dbReference>
<comment type="similarity">
    <text evidence="2">Belongs to the NDUFAF7 family.</text>
</comment>
<dbReference type="Gene3D" id="3.40.50.12710">
    <property type="match status" value="1"/>
</dbReference>
<dbReference type="Pfam" id="PF02636">
    <property type="entry name" value="Methyltransf_28"/>
    <property type="match status" value="1"/>
</dbReference>
<dbReference type="Proteomes" id="UP001445335">
    <property type="component" value="Unassembled WGS sequence"/>
</dbReference>
<dbReference type="InterPro" id="IPR038375">
    <property type="entry name" value="NDUFAF7_sf"/>
</dbReference>
<accession>A0AAW1QVL7</accession>
<evidence type="ECO:0000256" key="4">
    <source>
        <dbReference type="ARBA" id="ARBA00022603"/>
    </source>
</evidence>
<comment type="caution">
    <text evidence="8">The sequence shown here is derived from an EMBL/GenBank/DDBJ whole genome shotgun (WGS) entry which is preliminary data.</text>
</comment>
<dbReference type="GO" id="GO:0035243">
    <property type="term" value="F:protein-arginine omega-N symmetric methyltransferase activity"/>
    <property type="evidence" value="ECO:0007669"/>
    <property type="project" value="UniProtKB-EC"/>
</dbReference>
<comment type="catalytic activity">
    <reaction evidence="7">
        <text>L-arginyl-[protein] + 2 S-adenosyl-L-methionine = N(omega),N(omega)'-dimethyl-L-arginyl-[protein] + 2 S-adenosyl-L-homocysteine + 2 H(+)</text>
        <dbReference type="Rhea" id="RHEA:48108"/>
        <dbReference type="Rhea" id="RHEA-COMP:10532"/>
        <dbReference type="Rhea" id="RHEA-COMP:11992"/>
        <dbReference type="ChEBI" id="CHEBI:15378"/>
        <dbReference type="ChEBI" id="CHEBI:29965"/>
        <dbReference type="ChEBI" id="CHEBI:57856"/>
        <dbReference type="ChEBI" id="CHEBI:59789"/>
        <dbReference type="ChEBI" id="CHEBI:88221"/>
        <dbReference type="EC" id="2.1.1.320"/>
    </reaction>
</comment>
<dbReference type="InterPro" id="IPR029063">
    <property type="entry name" value="SAM-dependent_MTases_sf"/>
</dbReference>
<dbReference type="GO" id="GO:0032259">
    <property type="term" value="P:methylation"/>
    <property type="evidence" value="ECO:0007669"/>
    <property type="project" value="UniProtKB-KW"/>
</dbReference>
<protein>
    <recommendedName>
        <fullName evidence="3">type II protein arginine methyltransferase</fullName>
        <ecNumber evidence="3">2.1.1.320</ecNumber>
    </recommendedName>
</protein>
<dbReference type="EC" id="2.1.1.320" evidence="3"/>
<keyword evidence="9" id="KW-1185">Reference proteome</keyword>
<reference evidence="8 9" key="1">
    <citation type="journal article" date="2024" name="Nat. Commun.">
        <title>Phylogenomics reveals the evolutionary origins of lichenization in chlorophyte algae.</title>
        <authorList>
            <person name="Puginier C."/>
            <person name="Libourel C."/>
            <person name="Otte J."/>
            <person name="Skaloud P."/>
            <person name="Haon M."/>
            <person name="Grisel S."/>
            <person name="Petersen M."/>
            <person name="Berrin J.G."/>
            <person name="Delaux P.M."/>
            <person name="Dal Grande F."/>
            <person name="Keller J."/>
        </authorList>
    </citation>
    <scope>NUCLEOTIDE SEQUENCE [LARGE SCALE GENOMIC DNA]</scope>
    <source>
        <strain evidence="8 9">SAG 245.80</strain>
    </source>
</reference>
<name>A0AAW1QVL7_9CHLO</name>
<organism evidence="8 9">
    <name type="scientific">Elliptochloris bilobata</name>
    <dbReference type="NCBI Taxonomy" id="381761"/>
    <lineage>
        <taxon>Eukaryota</taxon>
        <taxon>Viridiplantae</taxon>
        <taxon>Chlorophyta</taxon>
        <taxon>core chlorophytes</taxon>
        <taxon>Trebouxiophyceae</taxon>
        <taxon>Trebouxiophyceae incertae sedis</taxon>
        <taxon>Elliptochloris clade</taxon>
        <taxon>Elliptochloris</taxon>
    </lineage>
</organism>
<keyword evidence="6" id="KW-0496">Mitochondrion</keyword>